<accession>A0ACC2AKG7</accession>
<comment type="caution">
    <text evidence="1">The sequence shown here is derived from an EMBL/GenBank/DDBJ whole genome shotgun (WGS) entry which is preliminary data.</text>
</comment>
<dbReference type="EMBL" id="CM055112">
    <property type="protein sequence ID" value="KAJ7518073.1"/>
    <property type="molecule type" value="Genomic_DNA"/>
</dbReference>
<protein>
    <submittedName>
        <fullName evidence="1">Uncharacterized protein</fullName>
    </submittedName>
</protein>
<organism evidence="1 2">
    <name type="scientific">Diphasiastrum complanatum</name>
    <name type="common">Issler's clubmoss</name>
    <name type="synonym">Lycopodium complanatum</name>
    <dbReference type="NCBI Taxonomy" id="34168"/>
    <lineage>
        <taxon>Eukaryota</taxon>
        <taxon>Viridiplantae</taxon>
        <taxon>Streptophyta</taxon>
        <taxon>Embryophyta</taxon>
        <taxon>Tracheophyta</taxon>
        <taxon>Lycopodiopsida</taxon>
        <taxon>Lycopodiales</taxon>
        <taxon>Lycopodiaceae</taxon>
        <taxon>Lycopodioideae</taxon>
        <taxon>Diphasiastrum</taxon>
    </lineage>
</organism>
<dbReference type="Proteomes" id="UP001162992">
    <property type="component" value="Chromosome 21"/>
</dbReference>
<reference evidence="2" key="1">
    <citation type="journal article" date="2024" name="Proc. Natl. Acad. Sci. U.S.A.">
        <title>Extraordinary preservation of gene collinearity over three hundred million years revealed in homosporous lycophytes.</title>
        <authorList>
            <person name="Li C."/>
            <person name="Wickell D."/>
            <person name="Kuo L.Y."/>
            <person name="Chen X."/>
            <person name="Nie B."/>
            <person name="Liao X."/>
            <person name="Peng D."/>
            <person name="Ji J."/>
            <person name="Jenkins J."/>
            <person name="Williams M."/>
            <person name="Shu S."/>
            <person name="Plott C."/>
            <person name="Barry K."/>
            <person name="Rajasekar S."/>
            <person name="Grimwood J."/>
            <person name="Han X."/>
            <person name="Sun S."/>
            <person name="Hou Z."/>
            <person name="He W."/>
            <person name="Dai G."/>
            <person name="Sun C."/>
            <person name="Schmutz J."/>
            <person name="Leebens-Mack J.H."/>
            <person name="Li F.W."/>
            <person name="Wang L."/>
        </authorList>
    </citation>
    <scope>NUCLEOTIDE SEQUENCE [LARGE SCALE GENOMIC DNA]</scope>
    <source>
        <strain evidence="2">cv. PW_Plant_1</strain>
    </source>
</reference>
<gene>
    <name evidence="1" type="ORF">O6H91_21G053600</name>
</gene>
<sequence>MEHYSCMVDLLGHAGCLADAELFINKMPIQPCSVDWMNLLAAARNHGDVEIGRRAFDCVVKLEPKNSAPYVLISNIYAAAGREDELAQIRTEMKDAGVKKMPGDRS</sequence>
<name>A0ACC2AKG7_DIPCM</name>
<evidence type="ECO:0000313" key="1">
    <source>
        <dbReference type="EMBL" id="KAJ7518073.1"/>
    </source>
</evidence>
<evidence type="ECO:0000313" key="2">
    <source>
        <dbReference type="Proteomes" id="UP001162992"/>
    </source>
</evidence>
<proteinExistence type="predicted"/>
<keyword evidence="2" id="KW-1185">Reference proteome</keyword>